<dbReference type="PRINTS" id="PR00119">
    <property type="entry name" value="CATATPASE"/>
</dbReference>
<dbReference type="PANTHER" id="PTHR43520">
    <property type="entry name" value="ATP7, ISOFORM B"/>
    <property type="match status" value="1"/>
</dbReference>
<gene>
    <name evidence="10" type="ORF">METZ01_LOCUS183697</name>
</gene>
<reference evidence="10" key="1">
    <citation type="submission" date="2018-05" db="EMBL/GenBank/DDBJ databases">
        <authorList>
            <person name="Lanie J.A."/>
            <person name="Ng W.-L."/>
            <person name="Kazmierczak K.M."/>
            <person name="Andrzejewski T.M."/>
            <person name="Davidsen T.M."/>
            <person name="Wayne K.J."/>
            <person name="Tettelin H."/>
            <person name="Glass J.I."/>
            <person name="Rusch D."/>
            <person name="Podicherti R."/>
            <person name="Tsui H.-C.T."/>
            <person name="Winkler M.E."/>
        </authorList>
    </citation>
    <scope>NUCLEOTIDE SEQUENCE</scope>
</reference>
<dbReference type="Gene3D" id="2.70.150.10">
    <property type="entry name" value="Calcium-transporting ATPase, cytoplasmic transduction domain A"/>
    <property type="match status" value="1"/>
</dbReference>
<dbReference type="PANTHER" id="PTHR43520:SF8">
    <property type="entry name" value="P-TYPE CU(+) TRANSPORTER"/>
    <property type="match status" value="1"/>
</dbReference>
<organism evidence="10">
    <name type="scientific">marine metagenome</name>
    <dbReference type="NCBI Taxonomy" id="408172"/>
    <lineage>
        <taxon>unclassified sequences</taxon>
        <taxon>metagenomes</taxon>
        <taxon>ecological metagenomes</taxon>
    </lineage>
</organism>
<dbReference type="SUPFAM" id="SSF55008">
    <property type="entry name" value="HMA, heavy metal-associated domain"/>
    <property type="match status" value="1"/>
</dbReference>
<dbReference type="GO" id="GO:0012505">
    <property type="term" value="C:endomembrane system"/>
    <property type="evidence" value="ECO:0007669"/>
    <property type="project" value="UniProtKB-SubCell"/>
</dbReference>
<comment type="subcellular location">
    <subcellularLocation>
        <location evidence="1">Endomembrane system</location>
        <topology evidence="1">Multi-pass membrane protein</topology>
    </subcellularLocation>
</comment>
<evidence type="ECO:0000256" key="3">
    <source>
        <dbReference type="ARBA" id="ARBA00022692"/>
    </source>
</evidence>
<keyword evidence="3 8" id="KW-0812">Transmembrane</keyword>
<evidence type="ECO:0000259" key="9">
    <source>
        <dbReference type="PROSITE" id="PS50846"/>
    </source>
</evidence>
<evidence type="ECO:0000313" key="10">
    <source>
        <dbReference type="EMBL" id="SVB30843.1"/>
    </source>
</evidence>
<dbReference type="PROSITE" id="PS50846">
    <property type="entry name" value="HMA_2"/>
    <property type="match status" value="1"/>
</dbReference>
<dbReference type="PROSITE" id="PS01047">
    <property type="entry name" value="HMA_1"/>
    <property type="match status" value="1"/>
</dbReference>
<protein>
    <recommendedName>
        <fullName evidence="9">HMA domain-containing protein</fullName>
    </recommendedName>
</protein>
<dbReference type="InterPro" id="IPR059000">
    <property type="entry name" value="ATPase_P-type_domA"/>
</dbReference>
<feature type="transmembrane region" description="Helical" evidence="8">
    <location>
        <begin position="377"/>
        <end position="399"/>
    </location>
</feature>
<dbReference type="Pfam" id="PF00403">
    <property type="entry name" value="HMA"/>
    <property type="match status" value="1"/>
</dbReference>
<keyword evidence="6 8" id="KW-1133">Transmembrane helix</keyword>
<dbReference type="Gene3D" id="3.40.1110.10">
    <property type="entry name" value="Calcium-transporting ATPase, cytoplasmic domain N"/>
    <property type="match status" value="1"/>
</dbReference>
<dbReference type="Gene3D" id="3.40.50.1000">
    <property type="entry name" value="HAD superfamily/HAD-like"/>
    <property type="match status" value="1"/>
</dbReference>
<feature type="transmembrane region" description="Helical" evidence="8">
    <location>
        <begin position="117"/>
        <end position="133"/>
    </location>
</feature>
<dbReference type="GO" id="GO:0005524">
    <property type="term" value="F:ATP binding"/>
    <property type="evidence" value="ECO:0007669"/>
    <property type="project" value="InterPro"/>
</dbReference>
<dbReference type="InterPro" id="IPR023214">
    <property type="entry name" value="HAD_sf"/>
</dbReference>
<dbReference type="GO" id="GO:0005507">
    <property type="term" value="F:copper ion binding"/>
    <property type="evidence" value="ECO:0007669"/>
    <property type="project" value="TreeGrafter"/>
</dbReference>
<feature type="transmembrane region" description="Helical" evidence="8">
    <location>
        <begin position="145"/>
        <end position="165"/>
    </location>
</feature>
<evidence type="ECO:0000256" key="5">
    <source>
        <dbReference type="ARBA" id="ARBA00022967"/>
    </source>
</evidence>
<feature type="transmembrane region" description="Helical" evidence="8">
    <location>
        <begin position="330"/>
        <end position="351"/>
    </location>
</feature>
<keyword evidence="7 8" id="KW-0472">Membrane</keyword>
<dbReference type="SUPFAM" id="SSF81665">
    <property type="entry name" value="Calcium ATPase, transmembrane domain M"/>
    <property type="match status" value="1"/>
</dbReference>
<evidence type="ECO:0000256" key="6">
    <source>
        <dbReference type="ARBA" id="ARBA00022989"/>
    </source>
</evidence>
<dbReference type="FunFam" id="2.70.150.10:FF:000002">
    <property type="entry name" value="Copper-transporting ATPase 1, putative"/>
    <property type="match status" value="1"/>
</dbReference>
<feature type="transmembrane region" description="Helical" evidence="8">
    <location>
        <begin position="171"/>
        <end position="190"/>
    </location>
</feature>
<accession>A0A382CZU0</accession>
<evidence type="ECO:0000256" key="2">
    <source>
        <dbReference type="ARBA" id="ARBA00006024"/>
    </source>
</evidence>
<dbReference type="GO" id="GO:0055070">
    <property type="term" value="P:copper ion homeostasis"/>
    <property type="evidence" value="ECO:0007669"/>
    <property type="project" value="TreeGrafter"/>
</dbReference>
<dbReference type="Pfam" id="PF00122">
    <property type="entry name" value="E1-E2_ATPase"/>
    <property type="match status" value="1"/>
</dbReference>
<sequence>MNSIELNIHGMHCAGCVSTVEKSLAKVTGVDTAVVNLSLEKAVVTGSMDKKQLIEAVKSSGYTATQFIQEDLNRDINLEKLAEAKKRMVLGWLVTIPIMAWMLVEMITGLVYPSPEVYHTMMLLLSAVAVFFAGGDTIRNGWKSIVYFSPNMDVLIMIGCLAAWSTGWLRLWIEIHPFTGIASMIMAFHLTGRYFESKARGNASSAIKKLMNLSAKEATVIDGSGVESVVDIRNLSIGDVVVVRAGETISADGEVLDGIADVDESLVTGESVPVPKNEGDSVVGGTVCLNSTIKIKVGKTGKDTFLSQVVRLIENTQATKVPIQLFADRVVSIFVPIILAVSGLTFLSWYFSTEFMFKISTSVSSILPFFPFNSTPIAQALYASIAVLVIACPCALGLATPTALMAGTGLGAQNGVLIRDGAAIQRMNEANTVFFDKTGTITTGNPEVVGAHVAKTMTKEELIRLTASLEKESSH</sequence>
<evidence type="ECO:0000256" key="1">
    <source>
        <dbReference type="ARBA" id="ARBA00004127"/>
    </source>
</evidence>
<keyword evidence="5" id="KW-1278">Translocase</keyword>
<evidence type="ECO:0000256" key="7">
    <source>
        <dbReference type="ARBA" id="ARBA00023136"/>
    </source>
</evidence>
<dbReference type="InterPro" id="IPR036163">
    <property type="entry name" value="HMA_dom_sf"/>
</dbReference>
<name>A0A382CZU0_9ZZZZ</name>
<feature type="transmembrane region" description="Helical" evidence="8">
    <location>
        <begin position="89"/>
        <end position="111"/>
    </location>
</feature>
<dbReference type="PROSITE" id="PS00154">
    <property type="entry name" value="ATPASE_E1_E2"/>
    <property type="match status" value="1"/>
</dbReference>
<keyword evidence="4" id="KW-0479">Metal-binding</keyword>
<dbReference type="InterPro" id="IPR006121">
    <property type="entry name" value="HMA_dom"/>
</dbReference>
<dbReference type="GO" id="GO:0016887">
    <property type="term" value="F:ATP hydrolysis activity"/>
    <property type="evidence" value="ECO:0007669"/>
    <property type="project" value="InterPro"/>
</dbReference>
<feature type="domain" description="HMA" evidence="9">
    <location>
        <begin position="2"/>
        <end position="65"/>
    </location>
</feature>
<dbReference type="EMBL" id="UINC01036607">
    <property type="protein sequence ID" value="SVB30843.1"/>
    <property type="molecule type" value="Genomic_DNA"/>
</dbReference>
<dbReference type="Gene3D" id="3.30.70.100">
    <property type="match status" value="1"/>
</dbReference>
<comment type="similarity">
    <text evidence="2">Belongs to the cation transport ATPase (P-type) (TC 3.A.3) family. Type IB subfamily.</text>
</comment>
<dbReference type="GO" id="GO:0016020">
    <property type="term" value="C:membrane"/>
    <property type="evidence" value="ECO:0007669"/>
    <property type="project" value="InterPro"/>
</dbReference>
<dbReference type="InterPro" id="IPR008250">
    <property type="entry name" value="ATPase_P-typ_transduc_dom_A_sf"/>
</dbReference>
<dbReference type="GO" id="GO:0043682">
    <property type="term" value="F:P-type divalent copper transporter activity"/>
    <property type="evidence" value="ECO:0007669"/>
    <property type="project" value="TreeGrafter"/>
</dbReference>
<evidence type="ECO:0000256" key="8">
    <source>
        <dbReference type="SAM" id="Phobius"/>
    </source>
</evidence>
<dbReference type="NCBIfam" id="TIGR01494">
    <property type="entry name" value="ATPase_P-type"/>
    <property type="match status" value="1"/>
</dbReference>
<dbReference type="SUPFAM" id="SSF81653">
    <property type="entry name" value="Calcium ATPase, transduction domain A"/>
    <property type="match status" value="1"/>
</dbReference>
<dbReference type="InterPro" id="IPR023298">
    <property type="entry name" value="ATPase_P-typ_TM_dom_sf"/>
</dbReference>
<dbReference type="CDD" id="cd00371">
    <property type="entry name" value="HMA"/>
    <property type="match status" value="1"/>
</dbReference>
<dbReference type="InterPro" id="IPR017969">
    <property type="entry name" value="Heavy-metal-associated_CS"/>
</dbReference>
<evidence type="ECO:0000256" key="4">
    <source>
        <dbReference type="ARBA" id="ARBA00022723"/>
    </source>
</evidence>
<dbReference type="InterPro" id="IPR001757">
    <property type="entry name" value="P_typ_ATPase"/>
</dbReference>
<dbReference type="AlphaFoldDB" id="A0A382CZU0"/>
<proteinExistence type="inferred from homology"/>
<feature type="non-terminal residue" evidence="10">
    <location>
        <position position="475"/>
    </location>
</feature>
<dbReference type="InterPro" id="IPR018303">
    <property type="entry name" value="ATPase_P-typ_P_site"/>
</dbReference>
<dbReference type="InterPro" id="IPR023299">
    <property type="entry name" value="ATPase_P-typ_cyto_dom_N"/>
</dbReference>